<dbReference type="AlphaFoldDB" id="A0A0S4RCW7"/>
<comment type="caution">
    <text evidence="2">The sequence shown here is derived from an EMBL/GenBank/DDBJ whole genome shotgun (WGS) entry which is preliminary data.</text>
</comment>
<proteinExistence type="predicted"/>
<gene>
    <name evidence="2" type="ORF">ERS686654_00271</name>
</gene>
<accession>A0A0S4RCW7</accession>
<feature type="region of interest" description="Disordered" evidence="1">
    <location>
        <begin position="16"/>
        <end position="39"/>
    </location>
</feature>
<evidence type="ECO:0000256" key="1">
    <source>
        <dbReference type="SAM" id="MobiDB-lite"/>
    </source>
</evidence>
<dbReference type="EMBL" id="FAVB01000001">
    <property type="protein sequence ID" value="CUU70721.1"/>
    <property type="molecule type" value="Genomic_DNA"/>
</dbReference>
<dbReference type="Proteomes" id="UP000052237">
    <property type="component" value="Unassembled WGS sequence"/>
</dbReference>
<dbReference type="RefSeq" id="WP_059431652.1">
    <property type="nucleotide sequence ID" value="NZ_FAVB01000001.1"/>
</dbReference>
<organism evidence="2 3">
    <name type="scientific">Campylobacter hyointestinalis subsp. hyointestinalis</name>
    <dbReference type="NCBI Taxonomy" id="91352"/>
    <lineage>
        <taxon>Bacteria</taxon>
        <taxon>Pseudomonadati</taxon>
        <taxon>Campylobacterota</taxon>
        <taxon>Epsilonproteobacteria</taxon>
        <taxon>Campylobacterales</taxon>
        <taxon>Campylobacteraceae</taxon>
        <taxon>Campylobacter</taxon>
    </lineage>
</organism>
<evidence type="ECO:0000313" key="3">
    <source>
        <dbReference type="Proteomes" id="UP000052237"/>
    </source>
</evidence>
<name>A0A0S4RCW7_CAMHY</name>
<protein>
    <submittedName>
        <fullName evidence="2">Uncharacterized protein</fullName>
    </submittedName>
</protein>
<keyword evidence="3" id="KW-1185">Reference proteome</keyword>
<reference evidence="2 3" key="1">
    <citation type="submission" date="2015-11" db="EMBL/GenBank/DDBJ databases">
        <authorList>
            <consortium name="Pathogen Informatics"/>
        </authorList>
    </citation>
    <scope>NUCLEOTIDE SEQUENCE [LARGE SCALE GENOMIC DNA]</scope>
    <source>
        <strain evidence="2 3">006A-0059</strain>
    </source>
</reference>
<evidence type="ECO:0000313" key="2">
    <source>
        <dbReference type="EMBL" id="CUU70721.1"/>
    </source>
</evidence>
<sequence>MNDFFDSLKGIKDELVKKQKDNKQLAPKKPKPNPNRDEFKDIFTEPDEIEMPDIKEHRLKDEFMEFIKHSDIKKIERD</sequence>